<name>A0ABU1CAE3_9GAMM</name>
<evidence type="ECO:0000313" key="1">
    <source>
        <dbReference type="EMBL" id="MDR0182173.1"/>
    </source>
</evidence>
<keyword evidence="2" id="KW-1185">Reference proteome</keyword>
<organism evidence="1 2">
    <name type="scientific">Lysobacter arvi</name>
    <dbReference type="NCBI Taxonomy" id="3038776"/>
    <lineage>
        <taxon>Bacteria</taxon>
        <taxon>Pseudomonadati</taxon>
        <taxon>Pseudomonadota</taxon>
        <taxon>Gammaproteobacteria</taxon>
        <taxon>Lysobacterales</taxon>
        <taxon>Lysobacteraceae</taxon>
        <taxon>Lysobacter</taxon>
    </lineage>
</organism>
<gene>
    <name evidence="1" type="ORF">P8609_04200</name>
</gene>
<sequence>MTRTTPARRTATPLRRYRANHHRSASRLARSGAARLIGAHRRCGDGDALAIVCSPAAVHRGYRVTVVLDRLDAHERWSGKALIASATSPGRWLAILESADLSRRRCGSRARAAMLRMAVARIDEVESASHGVWPGIAEAY</sequence>
<proteinExistence type="predicted"/>
<dbReference type="RefSeq" id="WP_309261330.1">
    <property type="nucleotide sequence ID" value="NZ_JARUHG010000001.1"/>
</dbReference>
<dbReference type="Proteomes" id="UP001233535">
    <property type="component" value="Unassembled WGS sequence"/>
</dbReference>
<protein>
    <submittedName>
        <fullName evidence="1">Uncharacterized protein</fullName>
    </submittedName>
</protein>
<reference evidence="1 2" key="1">
    <citation type="submission" date="2023-04" db="EMBL/GenBank/DDBJ databases">
        <title>Lysobacter sp. strain UC isolated from soil sample.</title>
        <authorList>
            <person name="Choksket S."/>
            <person name="Harshvardhan F."/>
            <person name="Rana R."/>
            <person name="Patil P.B."/>
            <person name="Korpole S."/>
        </authorList>
    </citation>
    <scope>NUCLEOTIDE SEQUENCE [LARGE SCALE GENOMIC DNA]</scope>
    <source>
        <strain evidence="1 2">UC</strain>
    </source>
</reference>
<evidence type="ECO:0000313" key="2">
    <source>
        <dbReference type="Proteomes" id="UP001233535"/>
    </source>
</evidence>
<dbReference type="EMBL" id="JARUHG010000001">
    <property type="protein sequence ID" value="MDR0182173.1"/>
    <property type="molecule type" value="Genomic_DNA"/>
</dbReference>
<accession>A0ABU1CAE3</accession>
<comment type="caution">
    <text evidence="1">The sequence shown here is derived from an EMBL/GenBank/DDBJ whole genome shotgun (WGS) entry which is preliminary data.</text>
</comment>